<dbReference type="PANTHER" id="PTHR30244:SF34">
    <property type="entry name" value="DTDP-4-AMINO-4,6-DIDEOXYGALACTOSE TRANSAMINASE"/>
    <property type="match status" value="1"/>
</dbReference>
<reference evidence="4" key="1">
    <citation type="submission" date="2017-02" db="EMBL/GenBank/DDBJ databases">
        <authorList>
            <person name="Varghese N."/>
            <person name="Submissions S."/>
        </authorList>
    </citation>
    <scope>NUCLEOTIDE SEQUENCE [LARGE SCALE GENOMIC DNA]</scope>
    <source>
        <strain evidence="4">DSM 22385</strain>
    </source>
</reference>
<accession>A0A1T5A7D5</accession>
<organism evidence="3 4">
    <name type="scientific">Daejeonella lutea</name>
    <dbReference type="NCBI Taxonomy" id="572036"/>
    <lineage>
        <taxon>Bacteria</taxon>
        <taxon>Pseudomonadati</taxon>
        <taxon>Bacteroidota</taxon>
        <taxon>Sphingobacteriia</taxon>
        <taxon>Sphingobacteriales</taxon>
        <taxon>Sphingobacteriaceae</taxon>
        <taxon>Daejeonella</taxon>
    </lineage>
</organism>
<dbReference type="Pfam" id="PF01041">
    <property type="entry name" value="DegT_DnrJ_EryC1"/>
    <property type="match status" value="1"/>
</dbReference>
<dbReference type="Proteomes" id="UP000189981">
    <property type="component" value="Unassembled WGS sequence"/>
</dbReference>
<dbReference type="InterPro" id="IPR006311">
    <property type="entry name" value="TAT_signal"/>
</dbReference>
<evidence type="ECO:0000313" key="4">
    <source>
        <dbReference type="Proteomes" id="UP000189981"/>
    </source>
</evidence>
<evidence type="ECO:0000256" key="2">
    <source>
        <dbReference type="RuleBase" id="RU004508"/>
    </source>
</evidence>
<comment type="similarity">
    <text evidence="1 2">Belongs to the DegT/DnrJ/EryC1 family.</text>
</comment>
<keyword evidence="4" id="KW-1185">Reference proteome</keyword>
<dbReference type="InterPro" id="IPR015422">
    <property type="entry name" value="PyrdxlP-dep_Trfase_small"/>
</dbReference>
<dbReference type="InterPro" id="IPR015424">
    <property type="entry name" value="PyrdxlP-dep_Trfase"/>
</dbReference>
<dbReference type="EMBL" id="FUYR01000001">
    <property type="protein sequence ID" value="SKB30637.1"/>
    <property type="molecule type" value="Genomic_DNA"/>
</dbReference>
<name>A0A1T5A7D5_9SPHI</name>
<dbReference type="Gene3D" id="3.40.640.10">
    <property type="entry name" value="Type I PLP-dependent aspartate aminotransferase-like (Major domain)"/>
    <property type="match status" value="1"/>
</dbReference>
<dbReference type="InterPro" id="IPR015421">
    <property type="entry name" value="PyrdxlP-dep_Trfase_major"/>
</dbReference>
<evidence type="ECO:0000256" key="1">
    <source>
        <dbReference type="ARBA" id="ARBA00037999"/>
    </source>
</evidence>
<dbReference type="GO" id="GO:0008483">
    <property type="term" value="F:transaminase activity"/>
    <property type="evidence" value="ECO:0007669"/>
    <property type="project" value="TreeGrafter"/>
</dbReference>
<gene>
    <name evidence="3" type="ORF">SAMN05661099_0389</name>
</gene>
<dbReference type="PROSITE" id="PS51318">
    <property type="entry name" value="TAT"/>
    <property type="match status" value="1"/>
</dbReference>
<sequence length="462" mass="50719">MKNRKTDASRRKFIKQSSIAGMATVLTMGATSSILAGTLNSAGTPAILGGTSAWDKARWIKWPIWIPEADEKGVLDVLRSGVWSRAAKVDEFEREWSKACGVKRTLTVSNGTNALVVALNQLDIKGGDEVLVPPYTFIATVQAILANGAMPVFVDVDPETFQIDPDKIEAKITPRTKAILPVHIMGLPADMIRIMAIAKKHNLLVVEDACQAPLAEINKQGVGTFGNAGCFSFQNSKNIAIGEGGAIISNDDAFMDKCVSYQNLGLPYGSAVGTIATGSIRLGTKVRFTEYQAAIGLAQLKRLEAQTVIRNENAAYLKSKLEKIPGILPYRLYPGVTRAAFHLFPFRYKQEQFQGLSRADFLTALRAEGVPCSSGYAPLNTQEFLKDAFASKNFKKMYPKELLDYTKYMERNQCPKNDQLCSEAVWFTQNLLLGSREDMDSIVYAIDKIHKNAGAIKTSMKK</sequence>
<dbReference type="SUPFAM" id="SSF53383">
    <property type="entry name" value="PLP-dependent transferases"/>
    <property type="match status" value="1"/>
</dbReference>
<dbReference type="OrthoDB" id="9804264at2"/>
<keyword evidence="2" id="KW-0663">Pyridoxal phosphate</keyword>
<protein>
    <submittedName>
        <fullName evidence="3">dTDP-4-amino-4,6-dideoxygalactose transaminase</fullName>
    </submittedName>
</protein>
<dbReference type="GO" id="GO:0000271">
    <property type="term" value="P:polysaccharide biosynthetic process"/>
    <property type="evidence" value="ECO:0007669"/>
    <property type="project" value="TreeGrafter"/>
</dbReference>
<dbReference type="PANTHER" id="PTHR30244">
    <property type="entry name" value="TRANSAMINASE"/>
    <property type="match status" value="1"/>
</dbReference>
<dbReference type="InterPro" id="IPR000653">
    <property type="entry name" value="DegT/StrS_aminotransferase"/>
</dbReference>
<dbReference type="STRING" id="572036.SAMN05661099_0389"/>
<dbReference type="Gene3D" id="3.90.1150.10">
    <property type="entry name" value="Aspartate Aminotransferase, domain 1"/>
    <property type="match status" value="1"/>
</dbReference>
<dbReference type="GO" id="GO:0030170">
    <property type="term" value="F:pyridoxal phosphate binding"/>
    <property type="evidence" value="ECO:0007669"/>
    <property type="project" value="TreeGrafter"/>
</dbReference>
<dbReference type="CDD" id="cd00616">
    <property type="entry name" value="AHBA_syn"/>
    <property type="match status" value="1"/>
</dbReference>
<evidence type="ECO:0000313" key="3">
    <source>
        <dbReference type="EMBL" id="SKB30637.1"/>
    </source>
</evidence>
<proteinExistence type="inferred from homology"/>
<dbReference type="AlphaFoldDB" id="A0A1T5A7D5"/>
<dbReference type="RefSeq" id="WP_079700888.1">
    <property type="nucleotide sequence ID" value="NZ_FUYR01000001.1"/>
</dbReference>